<proteinExistence type="predicted"/>
<reference evidence="2 3" key="1">
    <citation type="journal article" date="2014" name="Agronomy (Basel)">
        <title>A Draft Genome Sequence for Ensete ventricosum, the Drought-Tolerant Tree Against Hunger.</title>
        <authorList>
            <person name="Harrison J."/>
            <person name="Moore K.A."/>
            <person name="Paszkiewicz K."/>
            <person name="Jones T."/>
            <person name="Grant M."/>
            <person name="Ambacheew D."/>
            <person name="Muzemil S."/>
            <person name="Studholme D.J."/>
        </authorList>
    </citation>
    <scope>NUCLEOTIDE SEQUENCE [LARGE SCALE GENOMIC DNA]</scope>
</reference>
<gene>
    <name evidence="2" type="ORF">B296_00005225</name>
</gene>
<protein>
    <submittedName>
        <fullName evidence="2">Uncharacterized protein</fullName>
    </submittedName>
</protein>
<organism evidence="2 3">
    <name type="scientific">Ensete ventricosum</name>
    <name type="common">Abyssinian banana</name>
    <name type="synonym">Musa ensete</name>
    <dbReference type="NCBI Taxonomy" id="4639"/>
    <lineage>
        <taxon>Eukaryota</taxon>
        <taxon>Viridiplantae</taxon>
        <taxon>Streptophyta</taxon>
        <taxon>Embryophyta</taxon>
        <taxon>Tracheophyta</taxon>
        <taxon>Spermatophyta</taxon>
        <taxon>Magnoliopsida</taxon>
        <taxon>Liliopsida</taxon>
        <taxon>Zingiberales</taxon>
        <taxon>Musaceae</taxon>
        <taxon>Ensete</taxon>
    </lineage>
</organism>
<name>A0A427BAH3_ENSVE</name>
<dbReference type="AlphaFoldDB" id="A0A427BAH3"/>
<comment type="caution">
    <text evidence="2">The sequence shown here is derived from an EMBL/GenBank/DDBJ whole genome shotgun (WGS) entry which is preliminary data.</text>
</comment>
<feature type="compositionally biased region" description="Polar residues" evidence="1">
    <location>
        <begin position="51"/>
        <end position="65"/>
    </location>
</feature>
<evidence type="ECO:0000256" key="1">
    <source>
        <dbReference type="SAM" id="MobiDB-lite"/>
    </source>
</evidence>
<evidence type="ECO:0000313" key="2">
    <source>
        <dbReference type="EMBL" id="RRT85469.1"/>
    </source>
</evidence>
<feature type="region of interest" description="Disordered" evidence="1">
    <location>
        <begin position="38"/>
        <end position="82"/>
    </location>
</feature>
<dbReference type="EMBL" id="AMZH03000110">
    <property type="protein sequence ID" value="RRT85469.1"/>
    <property type="molecule type" value="Genomic_DNA"/>
</dbReference>
<sequence length="172" mass="19071">MTRSEKKPYKITEIEQYHVISGDEGVVDGNELHIVTLECDSGDQPPDPSEPYQNPQDGISESSQPDHIPIGTIKPKLKKSRGNRPNYPLPSIVLLFAALEVTVLRLTPSDVVGQGSSLGARLRRAKGHAHRKSRITVSVTFSNLPSVHFDFCTAVWADMSFSRVRMDTWTST</sequence>
<evidence type="ECO:0000313" key="3">
    <source>
        <dbReference type="Proteomes" id="UP000287651"/>
    </source>
</evidence>
<dbReference type="Proteomes" id="UP000287651">
    <property type="component" value="Unassembled WGS sequence"/>
</dbReference>
<accession>A0A427BAH3</accession>